<evidence type="ECO:0000313" key="2">
    <source>
        <dbReference type="Proteomes" id="UP000623172"/>
    </source>
</evidence>
<accession>A0A926HP67</accession>
<dbReference type="AlphaFoldDB" id="A0A926HP67"/>
<evidence type="ECO:0000313" key="1">
    <source>
        <dbReference type="EMBL" id="MBC8530898.1"/>
    </source>
</evidence>
<dbReference type="RefSeq" id="WP_249314956.1">
    <property type="nucleotide sequence ID" value="NZ_JACRSR010000001.1"/>
</dbReference>
<sequence length="161" mass="17520">MKLWIAAFTLALILCLGGCYFIPSSQVDGVLETPIPSAAGRAEITAGGPVPWWNEHALFRRVPRYDLGGELKSGYESAPLELLGAHHIVLKGVAEKEYLDYVNLLRADGYVNSLADLMGEKSADEMIERDGLATLVRDGLSVNLVYDGKNRELSIMVSSVP</sequence>
<name>A0A926HP67_9FIRM</name>
<comment type="caution">
    <text evidence="1">The sequence shown here is derived from an EMBL/GenBank/DDBJ whole genome shotgun (WGS) entry which is preliminary data.</text>
</comment>
<gene>
    <name evidence="1" type="ORF">H8696_03455</name>
</gene>
<proteinExistence type="predicted"/>
<dbReference type="Proteomes" id="UP000623172">
    <property type="component" value="Unassembled WGS sequence"/>
</dbReference>
<dbReference type="EMBL" id="JACRSR010000001">
    <property type="protein sequence ID" value="MBC8530898.1"/>
    <property type="molecule type" value="Genomic_DNA"/>
</dbReference>
<protein>
    <submittedName>
        <fullName evidence="1">Uncharacterized protein</fullName>
    </submittedName>
</protein>
<organism evidence="1 2">
    <name type="scientific">Gehongia tenuis</name>
    <dbReference type="NCBI Taxonomy" id="2763655"/>
    <lineage>
        <taxon>Bacteria</taxon>
        <taxon>Bacillati</taxon>
        <taxon>Bacillota</taxon>
        <taxon>Clostridia</taxon>
        <taxon>Christensenellales</taxon>
        <taxon>Christensenellaceae</taxon>
        <taxon>Gehongia</taxon>
    </lineage>
</organism>
<keyword evidence="2" id="KW-1185">Reference proteome</keyword>
<reference evidence="1" key="1">
    <citation type="submission" date="2020-08" db="EMBL/GenBank/DDBJ databases">
        <title>Genome public.</title>
        <authorList>
            <person name="Liu C."/>
            <person name="Sun Q."/>
        </authorList>
    </citation>
    <scope>NUCLEOTIDE SEQUENCE</scope>
    <source>
        <strain evidence="1">NSJ-53</strain>
    </source>
</reference>